<dbReference type="GO" id="GO:0009234">
    <property type="term" value="P:menaquinone biosynthetic process"/>
    <property type="evidence" value="ECO:0007669"/>
    <property type="project" value="UniProtKB-UniRule"/>
</dbReference>
<dbReference type="SUPFAM" id="SSF53850">
    <property type="entry name" value="Periplasmic binding protein-like II"/>
    <property type="match status" value="1"/>
</dbReference>
<organism evidence="5 6">
    <name type="scientific">Hallerella succinigenes</name>
    <dbReference type="NCBI Taxonomy" id="1896222"/>
    <lineage>
        <taxon>Bacteria</taxon>
        <taxon>Pseudomonadati</taxon>
        <taxon>Fibrobacterota</taxon>
        <taxon>Fibrobacteria</taxon>
        <taxon>Fibrobacterales</taxon>
        <taxon>Fibrobacteraceae</taxon>
        <taxon>Hallerella</taxon>
    </lineage>
</organism>
<dbReference type="AlphaFoldDB" id="A0A2M9A6E1"/>
<dbReference type="EC" id="4.2.1.151" evidence="4"/>
<dbReference type="InterPro" id="IPR003773">
    <property type="entry name" value="Menaquinone_biosynth"/>
</dbReference>
<dbReference type="UniPathway" id="UPA00079"/>
<reference evidence="5 6" key="1">
    <citation type="submission" date="2017-11" db="EMBL/GenBank/DDBJ databases">
        <title>Animal gut microbial communities from fecal samples from Wisconsin, USA.</title>
        <authorList>
            <person name="Neumann A."/>
        </authorList>
    </citation>
    <scope>NUCLEOTIDE SEQUENCE [LARGE SCALE GENOMIC DNA]</scope>
    <source>
        <strain evidence="5 6">UWS3</strain>
    </source>
</reference>
<evidence type="ECO:0000313" key="6">
    <source>
        <dbReference type="Proteomes" id="UP000231134"/>
    </source>
</evidence>
<evidence type="ECO:0000256" key="1">
    <source>
        <dbReference type="ARBA" id="ARBA00004863"/>
    </source>
</evidence>
<dbReference type="GO" id="GO:0016836">
    <property type="term" value="F:hydro-lyase activity"/>
    <property type="evidence" value="ECO:0007669"/>
    <property type="project" value="UniProtKB-UniRule"/>
</dbReference>
<dbReference type="CDD" id="cd13634">
    <property type="entry name" value="PBP2_Sco4506"/>
    <property type="match status" value="1"/>
</dbReference>
<sequence>MNLRVGRIPFLVCAPFFHLFLNDEARFEGYSFDDGAPSALNQKLWTGEIHLAPASSIAYARAPQDLVLAPDLCTSCKLEVNSVELFSRYPLNELSGKRIYMTSQSGTSVALLRVICSQYANVRPEYVTERADCDAALLIGDEALIEKAKGSWPYCYDMALLWRDWHGLPFVFGAWSIHRLALSCEMRPRLEAFLENVRESIAKFRACPQKALKKWAERYPVPFTAEELKGYYDSLDYEFTDERKKSLQLYFNLCVKEEILSESPTLRFL</sequence>
<keyword evidence="2 4" id="KW-0474">Menaquinone biosynthesis</keyword>
<evidence type="ECO:0000256" key="4">
    <source>
        <dbReference type="HAMAP-Rule" id="MF_00995"/>
    </source>
</evidence>
<comment type="caution">
    <text evidence="5">The sequence shown here is derived from an EMBL/GenBank/DDBJ whole genome shotgun (WGS) entry which is preliminary data.</text>
</comment>
<dbReference type="RefSeq" id="WP_100425274.1">
    <property type="nucleotide sequence ID" value="NZ_JAXFBG010000029.1"/>
</dbReference>
<name>A0A2M9A6E1_9BACT</name>
<dbReference type="InterPro" id="IPR030868">
    <property type="entry name" value="MqnA"/>
</dbReference>
<dbReference type="PANTHER" id="PTHR37690:SF1">
    <property type="entry name" value="CHORISMATE DEHYDRATASE"/>
    <property type="match status" value="1"/>
</dbReference>
<comment type="function">
    <text evidence="4">Catalyzes the dehydration of chorismate into 3-[(1-carboxyvinyl)oxy]benzoate, a step in the biosynthesis of menaquinone (MK, vitamin K2).</text>
</comment>
<dbReference type="Pfam" id="PF02621">
    <property type="entry name" value="VitK2_biosynth"/>
    <property type="match status" value="1"/>
</dbReference>
<gene>
    <name evidence="4" type="primary">mqnA</name>
    <name evidence="5" type="ORF">BGX16_1246</name>
</gene>
<dbReference type="EMBL" id="PGEX01000001">
    <property type="protein sequence ID" value="PJJ41285.1"/>
    <property type="molecule type" value="Genomic_DNA"/>
</dbReference>
<comment type="pathway">
    <text evidence="1 4">Quinol/quinone metabolism; menaquinone biosynthesis.</text>
</comment>
<dbReference type="Gene3D" id="3.40.190.10">
    <property type="entry name" value="Periplasmic binding protein-like II"/>
    <property type="match status" value="2"/>
</dbReference>
<dbReference type="OrthoDB" id="9810112at2"/>
<keyword evidence="3 4" id="KW-0456">Lyase</keyword>
<dbReference type="HAMAP" id="MF_00995">
    <property type="entry name" value="MqnA"/>
    <property type="match status" value="1"/>
</dbReference>
<evidence type="ECO:0000256" key="2">
    <source>
        <dbReference type="ARBA" id="ARBA00022428"/>
    </source>
</evidence>
<comment type="catalytic activity">
    <reaction evidence="4">
        <text>chorismate = 3-[(1-carboxyvinyl)-oxy]benzoate + H2O</text>
        <dbReference type="Rhea" id="RHEA:40051"/>
        <dbReference type="ChEBI" id="CHEBI:15377"/>
        <dbReference type="ChEBI" id="CHEBI:29748"/>
        <dbReference type="ChEBI" id="CHEBI:76981"/>
        <dbReference type="EC" id="4.2.1.151"/>
    </reaction>
</comment>
<protein>
    <recommendedName>
        <fullName evidence="4">Chorismate dehydratase</fullName>
        <ecNumber evidence="4">4.2.1.151</ecNumber>
    </recommendedName>
    <alternativeName>
        <fullName evidence="4">Menaquinone biosynthetic enzyme MqnA</fullName>
    </alternativeName>
</protein>
<comment type="similarity">
    <text evidence="4">Belongs to the MqnA/MqnD family. MqnA subfamily.</text>
</comment>
<evidence type="ECO:0000256" key="3">
    <source>
        <dbReference type="ARBA" id="ARBA00023239"/>
    </source>
</evidence>
<accession>A0A2M9A6E1</accession>
<dbReference type="Proteomes" id="UP000231134">
    <property type="component" value="Unassembled WGS sequence"/>
</dbReference>
<keyword evidence="6" id="KW-1185">Reference proteome</keyword>
<evidence type="ECO:0000313" key="5">
    <source>
        <dbReference type="EMBL" id="PJJ41285.1"/>
    </source>
</evidence>
<dbReference type="PANTHER" id="PTHR37690">
    <property type="entry name" value="CHORISMATE DEHYDRATASE"/>
    <property type="match status" value="1"/>
</dbReference>
<proteinExistence type="inferred from homology"/>